<evidence type="ECO:0008006" key="3">
    <source>
        <dbReference type="Google" id="ProtNLM"/>
    </source>
</evidence>
<dbReference type="EMBL" id="JBHUGS010000005">
    <property type="protein sequence ID" value="MFD1952222.1"/>
    <property type="molecule type" value="Genomic_DNA"/>
</dbReference>
<comment type="caution">
    <text evidence="1">The sequence shown here is derived from an EMBL/GenBank/DDBJ whole genome shotgun (WGS) entry which is preliminary data.</text>
</comment>
<proteinExistence type="predicted"/>
<name>A0ABW4U2Y1_9SPHN</name>
<keyword evidence="2" id="KW-1185">Reference proteome</keyword>
<accession>A0ABW4U2Y1</accession>
<evidence type="ECO:0000313" key="1">
    <source>
        <dbReference type="EMBL" id="MFD1952222.1"/>
    </source>
</evidence>
<evidence type="ECO:0000313" key="2">
    <source>
        <dbReference type="Proteomes" id="UP001597400"/>
    </source>
</evidence>
<gene>
    <name evidence="1" type="ORF">ACFSGX_15715</name>
</gene>
<dbReference type="RefSeq" id="WP_380931275.1">
    <property type="nucleotide sequence ID" value="NZ_JBHUGS010000005.1"/>
</dbReference>
<dbReference type="SUPFAM" id="SSF52540">
    <property type="entry name" value="P-loop containing nucleoside triphosphate hydrolases"/>
    <property type="match status" value="1"/>
</dbReference>
<protein>
    <recommendedName>
        <fullName evidence="3">Sulfotransferase family protein</fullName>
    </recommendedName>
</protein>
<sequence length="221" mass="24585">MVQIVSPHIPKCGGTSLIDAVTSAIGPDLIYLDYGDSPANPATDFSIDPLGTAERFAADAATVLASKRLAYGHMHAAKYRLAAPDAAWVTILRGPVERLISHYFFWREAPVAQANPLRRYFHEQSLDLLGFARLPMLRGFYRDVFFRGLNRADFEFVGRTDAMDAVTAVLGRMLDVELVLPRSNVGALRSGDDALEEIDRAGPALRDILRDEIAFYEEWTR</sequence>
<dbReference type="Proteomes" id="UP001597400">
    <property type="component" value="Unassembled WGS sequence"/>
</dbReference>
<dbReference type="InterPro" id="IPR027417">
    <property type="entry name" value="P-loop_NTPase"/>
</dbReference>
<dbReference type="Gene3D" id="3.40.50.300">
    <property type="entry name" value="P-loop containing nucleotide triphosphate hydrolases"/>
    <property type="match status" value="1"/>
</dbReference>
<organism evidence="1 2">
    <name type="scientific">Sphingomonas arantia</name>
    <dbReference type="NCBI Taxonomy" id="1460676"/>
    <lineage>
        <taxon>Bacteria</taxon>
        <taxon>Pseudomonadati</taxon>
        <taxon>Pseudomonadota</taxon>
        <taxon>Alphaproteobacteria</taxon>
        <taxon>Sphingomonadales</taxon>
        <taxon>Sphingomonadaceae</taxon>
        <taxon>Sphingomonas</taxon>
    </lineage>
</organism>
<reference evidence="2" key="1">
    <citation type="journal article" date="2019" name="Int. J. Syst. Evol. Microbiol.">
        <title>The Global Catalogue of Microorganisms (GCM) 10K type strain sequencing project: providing services to taxonomists for standard genome sequencing and annotation.</title>
        <authorList>
            <consortium name="The Broad Institute Genomics Platform"/>
            <consortium name="The Broad Institute Genome Sequencing Center for Infectious Disease"/>
            <person name="Wu L."/>
            <person name="Ma J."/>
        </authorList>
    </citation>
    <scope>NUCLEOTIDE SEQUENCE [LARGE SCALE GENOMIC DNA]</scope>
    <source>
        <strain evidence="2">CGMCC 1.12702</strain>
    </source>
</reference>